<dbReference type="Pfam" id="PF16917">
    <property type="entry name" value="BPL_LplA_LipB_2"/>
    <property type="match status" value="1"/>
</dbReference>
<evidence type="ECO:0000259" key="2">
    <source>
        <dbReference type="Pfam" id="PF16917"/>
    </source>
</evidence>
<dbReference type="RefSeq" id="WP_207141742.1">
    <property type="nucleotide sequence ID" value="NZ_JAEKJZ010000003.1"/>
</dbReference>
<gene>
    <name evidence="3" type="ORF">JF539_16190</name>
</gene>
<organism evidence="3 4">
    <name type="scientific">Roseibium aggregatum</name>
    <dbReference type="NCBI Taxonomy" id="187304"/>
    <lineage>
        <taxon>Bacteria</taxon>
        <taxon>Pseudomonadati</taxon>
        <taxon>Pseudomonadota</taxon>
        <taxon>Alphaproteobacteria</taxon>
        <taxon>Hyphomicrobiales</taxon>
        <taxon>Stappiaceae</taxon>
        <taxon>Roseibium</taxon>
    </lineage>
</organism>
<feature type="domain" description="BPL/LPL catalytic" evidence="2">
    <location>
        <begin position="6"/>
        <end position="186"/>
    </location>
</feature>
<dbReference type="InterPro" id="IPR045864">
    <property type="entry name" value="aa-tRNA-synth_II/BPL/LPL"/>
</dbReference>
<dbReference type="Proteomes" id="UP000664096">
    <property type="component" value="Unassembled WGS sequence"/>
</dbReference>
<dbReference type="EMBL" id="JAEKJZ010000003">
    <property type="protein sequence ID" value="MBN9671891.1"/>
    <property type="molecule type" value="Genomic_DNA"/>
</dbReference>
<dbReference type="AlphaFoldDB" id="A0A939J191"/>
<evidence type="ECO:0000313" key="4">
    <source>
        <dbReference type="Proteomes" id="UP000664096"/>
    </source>
</evidence>
<feature type="domain" description="DUF4444" evidence="1">
    <location>
        <begin position="192"/>
        <end position="232"/>
    </location>
</feature>
<evidence type="ECO:0000313" key="3">
    <source>
        <dbReference type="EMBL" id="MBN9671891.1"/>
    </source>
</evidence>
<dbReference type="Gene3D" id="2.30.30.100">
    <property type="match status" value="1"/>
</dbReference>
<dbReference type="SUPFAM" id="SSF55681">
    <property type="entry name" value="Class II aaRS and biotin synthetases"/>
    <property type="match status" value="1"/>
</dbReference>
<dbReference type="InterPro" id="IPR028044">
    <property type="entry name" value="DUF4444"/>
</dbReference>
<dbReference type="Gene3D" id="3.30.930.10">
    <property type="entry name" value="Bira Bifunctional Protein, Domain 2"/>
    <property type="match status" value="1"/>
</dbReference>
<protein>
    <submittedName>
        <fullName evidence="3">DUF4444 domain-containing protein</fullName>
    </submittedName>
</protein>
<comment type="caution">
    <text evidence="3">The sequence shown here is derived from an EMBL/GenBank/DDBJ whole genome shotgun (WGS) entry which is preliminary data.</text>
</comment>
<sequence length="233" mass="25265">MSEIRFPPLFQGEALTGAADPFERATALAIAGTDPGTVVYNLKGDVLRASLIFAPEVPLDEAMTILPVCGLGFQAALGALAPPEVAVHLEWDGTIRVNGAICGRMRVRASTADPSAVPDWLVLAMDLNMSAPQKDPGKDPDTTYLSEEGCVDITAEQLVEAWVRHSLYWINRWLDEGPRPVHADWRGLANRLGETVEIGQRSGTFVGVDENFGMLLRSGEDTELIPLTSLLER</sequence>
<proteinExistence type="predicted"/>
<evidence type="ECO:0000259" key="1">
    <source>
        <dbReference type="Pfam" id="PF14563"/>
    </source>
</evidence>
<name>A0A939J191_9HYPH</name>
<dbReference type="Pfam" id="PF14563">
    <property type="entry name" value="DUF4444"/>
    <property type="match status" value="1"/>
</dbReference>
<reference evidence="3" key="1">
    <citation type="submission" date="2020-12" db="EMBL/GenBank/DDBJ databases">
        <title>Oil enriched cultivation method for isolating marine PHA-producing bacteria.</title>
        <authorList>
            <person name="Zheng W."/>
            <person name="Yu S."/>
            <person name="Huang Y."/>
        </authorList>
    </citation>
    <scope>NUCLEOTIDE SEQUENCE</scope>
    <source>
        <strain evidence="3">SY-2-12</strain>
    </source>
</reference>
<dbReference type="InterPro" id="IPR004143">
    <property type="entry name" value="BPL_LPL_catalytic"/>
</dbReference>
<accession>A0A939J191</accession>